<dbReference type="Proteomes" id="UP000243688">
    <property type="component" value="Unassembled WGS sequence"/>
</dbReference>
<dbReference type="InterPro" id="IPR029064">
    <property type="entry name" value="Ribosomal_eL30-like_sf"/>
</dbReference>
<dbReference type="SUPFAM" id="SSF75217">
    <property type="entry name" value="alpha/beta knot"/>
    <property type="match status" value="1"/>
</dbReference>
<dbReference type="Pfam" id="PF08032">
    <property type="entry name" value="SpoU_sub_bind"/>
    <property type="match status" value="1"/>
</dbReference>
<dbReference type="InterPro" id="IPR029028">
    <property type="entry name" value="Alpha/beta_knot_MTases"/>
</dbReference>
<dbReference type="SMART" id="SM00967">
    <property type="entry name" value="SpoU_sub_bind"/>
    <property type="match status" value="1"/>
</dbReference>
<dbReference type="EMBL" id="MOXJ01000003">
    <property type="protein sequence ID" value="PDO11295.1"/>
    <property type="molecule type" value="Genomic_DNA"/>
</dbReference>
<dbReference type="InterPro" id="IPR001537">
    <property type="entry name" value="SpoU_MeTrfase"/>
</dbReference>
<evidence type="ECO:0000256" key="3">
    <source>
        <dbReference type="ARBA" id="ARBA00022679"/>
    </source>
</evidence>
<protein>
    <submittedName>
        <fullName evidence="5">23S rRNA (Guanosine(2251)-2'-O)-methyltransferase RlmB</fullName>
    </submittedName>
</protein>
<evidence type="ECO:0000256" key="2">
    <source>
        <dbReference type="ARBA" id="ARBA00022603"/>
    </source>
</evidence>
<dbReference type="GO" id="GO:0008173">
    <property type="term" value="F:RNA methyltransferase activity"/>
    <property type="evidence" value="ECO:0007669"/>
    <property type="project" value="InterPro"/>
</dbReference>
<evidence type="ECO:0000313" key="5">
    <source>
        <dbReference type="EMBL" id="PDO11295.1"/>
    </source>
</evidence>
<gene>
    <name evidence="5" type="ORF">BLM47_02145</name>
</gene>
<dbReference type="InterPro" id="IPR029026">
    <property type="entry name" value="tRNA_m1G_MTases_N"/>
</dbReference>
<evidence type="ECO:0000313" key="6">
    <source>
        <dbReference type="Proteomes" id="UP000243688"/>
    </source>
</evidence>
<comment type="caution">
    <text evidence="5">The sequence shown here is derived from an EMBL/GenBank/DDBJ whole genome shotgun (WGS) entry which is preliminary data.</text>
</comment>
<organism evidence="5 6">
    <name type="scientific">Candidatus Reconcilbacillus cellulovorans</name>
    <dbReference type="NCBI Taxonomy" id="1906605"/>
    <lineage>
        <taxon>Bacteria</taxon>
        <taxon>Bacillati</taxon>
        <taxon>Bacillota</taxon>
        <taxon>Bacilli</taxon>
        <taxon>Bacillales</taxon>
        <taxon>Paenibacillaceae</taxon>
        <taxon>Candidatus Reconcilbacillus</taxon>
    </lineage>
</organism>
<dbReference type="InterPro" id="IPR013123">
    <property type="entry name" value="SpoU_subst-bd"/>
</dbReference>
<dbReference type="CDD" id="cd18103">
    <property type="entry name" value="SpoU-like_RlmB"/>
    <property type="match status" value="1"/>
</dbReference>
<sequence>MTASEGGLEHDYIAGRRAVAEALRAGRPIHKLFVAAGARDNIRELSEEARRLGIPVQIVDRRKLDDLVPDVSHQGVVAQAASGRYWELDELLGGAASDGQPPFFVLLDGIEDPRNLGAILRTAECAGVHGVIVPKRRSAGLTAAVAKTSAGAVEHVRVARVSNVVQAIRRLRERGIWVVGADLSGDRYIYDVDLTIPVAIVVGNENAGIGRLVRESCDWLVRIPLFGSVASLNASVAAGVLLYEVVRQRRFSKNA</sequence>
<accession>A0A2A6E2T0</accession>
<comment type="similarity">
    <text evidence="1">Belongs to the class IV-like SAM-binding methyltransferase superfamily. RNA methyltransferase TrmH family.</text>
</comment>
<proteinExistence type="inferred from homology"/>
<dbReference type="Gene3D" id="3.40.1280.10">
    <property type="match status" value="1"/>
</dbReference>
<dbReference type="SUPFAM" id="SSF55315">
    <property type="entry name" value="L30e-like"/>
    <property type="match status" value="1"/>
</dbReference>
<dbReference type="PANTHER" id="PTHR46429:SF1">
    <property type="entry name" value="23S RRNA (GUANOSINE-2'-O-)-METHYLTRANSFERASE RLMB"/>
    <property type="match status" value="1"/>
</dbReference>
<keyword evidence="2 5" id="KW-0489">Methyltransferase</keyword>
<dbReference type="GO" id="GO:0005829">
    <property type="term" value="C:cytosol"/>
    <property type="evidence" value="ECO:0007669"/>
    <property type="project" value="TreeGrafter"/>
</dbReference>
<dbReference type="AlphaFoldDB" id="A0A2A6E2T0"/>
<reference evidence="5 6" key="1">
    <citation type="submission" date="2016-12" db="EMBL/GenBank/DDBJ databases">
        <title>Candidatus Reconcilibacillus cellulovorans genome.</title>
        <authorList>
            <person name="Kolinko S."/>
            <person name="Wu Y.-W."/>
            <person name="Tachea F."/>
            <person name="Denzel E."/>
            <person name="Hiras J."/>
            <person name="Baecker N."/>
            <person name="Chan L.J."/>
            <person name="Eichorst S.A."/>
            <person name="Frey D."/>
            <person name="Adams P.D."/>
            <person name="Pray T."/>
            <person name="Tanjore D."/>
            <person name="Petzold C.J."/>
            <person name="Gladden J.M."/>
            <person name="Simmons B.A."/>
            <person name="Singer S.W."/>
        </authorList>
    </citation>
    <scope>NUCLEOTIDE SEQUENCE [LARGE SCALE GENOMIC DNA]</scope>
    <source>
        <strain evidence="5">JTherm</strain>
    </source>
</reference>
<dbReference type="InterPro" id="IPR004441">
    <property type="entry name" value="rRNA_MeTrfase_TrmH"/>
</dbReference>
<dbReference type="PANTHER" id="PTHR46429">
    <property type="entry name" value="23S RRNA (GUANOSINE-2'-O-)-METHYLTRANSFERASE RLMB"/>
    <property type="match status" value="1"/>
</dbReference>
<dbReference type="GO" id="GO:0003723">
    <property type="term" value="F:RNA binding"/>
    <property type="evidence" value="ECO:0007669"/>
    <property type="project" value="InterPro"/>
</dbReference>
<dbReference type="GO" id="GO:0032259">
    <property type="term" value="P:methylation"/>
    <property type="evidence" value="ECO:0007669"/>
    <property type="project" value="UniProtKB-KW"/>
</dbReference>
<dbReference type="Gene3D" id="3.30.1330.30">
    <property type="match status" value="1"/>
</dbReference>
<dbReference type="NCBIfam" id="TIGR00186">
    <property type="entry name" value="rRNA_methyl_3"/>
    <property type="match status" value="1"/>
</dbReference>
<evidence type="ECO:0000256" key="1">
    <source>
        <dbReference type="ARBA" id="ARBA00007228"/>
    </source>
</evidence>
<keyword evidence="3 5" id="KW-0808">Transferase</keyword>
<feature type="domain" description="RNA 2-O ribose methyltransferase substrate binding" evidence="4">
    <location>
        <begin position="12"/>
        <end position="86"/>
    </location>
</feature>
<dbReference type="GO" id="GO:0006396">
    <property type="term" value="P:RNA processing"/>
    <property type="evidence" value="ECO:0007669"/>
    <property type="project" value="InterPro"/>
</dbReference>
<dbReference type="FunFam" id="3.40.1280.10:FF:000008">
    <property type="entry name" value="Group 3 RNA methyltransferase TrmH"/>
    <property type="match status" value="1"/>
</dbReference>
<evidence type="ECO:0000259" key="4">
    <source>
        <dbReference type="SMART" id="SM00967"/>
    </source>
</evidence>
<name>A0A2A6E2T0_9BACL</name>
<dbReference type="Pfam" id="PF00588">
    <property type="entry name" value="SpoU_methylase"/>
    <property type="match status" value="1"/>
</dbReference>